<dbReference type="RefSeq" id="WP_377466818.1">
    <property type="nucleotide sequence ID" value="NZ_JBHUOP010000004.1"/>
</dbReference>
<sequence>MTEKDTKSGFSAQEREAMKQRAEELRNLKGVKGSAKKVKEFEACVAAIEALEGTDRAVAERLHVIVLEEAPDLDPKTWYGFPTYARDGKNIVFYQPAEKFGTRYGCISFEEHAALDDGDMWPIAFAVNQMTEGVESRVRDLVRQAIS</sequence>
<evidence type="ECO:0000313" key="1">
    <source>
        <dbReference type="EMBL" id="MFD2840889.1"/>
    </source>
</evidence>
<protein>
    <submittedName>
        <fullName evidence="1">Iron chaperone</fullName>
    </submittedName>
</protein>
<name>A0ABW5XGL0_9MICO</name>
<evidence type="ECO:0000313" key="2">
    <source>
        <dbReference type="Proteomes" id="UP001597391"/>
    </source>
</evidence>
<keyword evidence="2" id="KW-1185">Reference proteome</keyword>
<reference evidence="2" key="1">
    <citation type="journal article" date="2019" name="Int. J. Syst. Evol. Microbiol.">
        <title>The Global Catalogue of Microorganisms (GCM) 10K type strain sequencing project: providing services to taxonomists for standard genome sequencing and annotation.</title>
        <authorList>
            <consortium name="The Broad Institute Genomics Platform"/>
            <consortium name="The Broad Institute Genome Sequencing Center for Infectious Disease"/>
            <person name="Wu L."/>
            <person name="Ma J."/>
        </authorList>
    </citation>
    <scope>NUCLEOTIDE SEQUENCE [LARGE SCALE GENOMIC DNA]</scope>
    <source>
        <strain evidence="2">KCTC 33576</strain>
    </source>
</reference>
<gene>
    <name evidence="1" type="ORF">ACFSYH_09945</name>
</gene>
<dbReference type="EMBL" id="JBHUOP010000004">
    <property type="protein sequence ID" value="MFD2840889.1"/>
    <property type="molecule type" value="Genomic_DNA"/>
</dbReference>
<organism evidence="1 2">
    <name type="scientific">Populibacterium corticicola</name>
    <dbReference type="NCBI Taxonomy" id="1812826"/>
    <lineage>
        <taxon>Bacteria</taxon>
        <taxon>Bacillati</taxon>
        <taxon>Actinomycetota</taxon>
        <taxon>Actinomycetes</taxon>
        <taxon>Micrococcales</taxon>
        <taxon>Jonesiaceae</taxon>
        <taxon>Populibacterium</taxon>
    </lineage>
</organism>
<dbReference type="SUPFAM" id="SSF159888">
    <property type="entry name" value="YdhG-like"/>
    <property type="match status" value="1"/>
</dbReference>
<accession>A0ABW5XGL0</accession>
<proteinExistence type="predicted"/>
<comment type="caution">
    <text evidence="1">The sequence shown here is derived from an EMBL/GenBank/DDBJ whole genome shotgun (WGS) entry which is preliminary data.</text>
</comment>
<dbReference type="Proteomes" id="UP001597391">
    <property type="component" value="Unassembled WGS sequence"/>
</dbReference>